<organism evidence="2 5">
    <name type="scientific">Ustilaginoidea virens</name>
    <name type="common">Rice false smut fungus</name>
    <name type="synonym">Villosiclava virens</name>
    <dbReference type="NCBI Taxonomy" id="1159556"/>
    <lineage>
        <taxon>Eukaryota</taxon>
        <taxon>Fungi</taxon>
        <taxon>Dikarya</taxon>
        <taxon>Ascomycota</taxon>
        <taxon>Pezizomycotina</taxon>
        <taxon>Sordariomycetes</taxon>
        <taxon>Hypocreomycetidae</taxon>
        <taxon>Hypocreales</taxon>
        <taxon>Clavicipitaceae</taxon>
        <taxon>Ustilaginoidea</taxon>
    </lineage>
</organism>
<dbReference type="STRING" id="1159556.A0A063BVI0"/>
<dbReference type="PANTHER" id="PTHR35523">
    <property type="entry name" value="CELL WALL PROTEIN SED1"/>
    <property type="match status" value="1"/>
</dbReference>
<keyword evidence="4" id="KW-1185">Reference proteome</keyword>
<reference evidence="3" key="3">
    <citation type="submission" date="2020-03" db="EMBL/GenBank/DDBJ databases">
        <title>A mixture of massive structural variations and highly conserved coding sequences in Ustilaginoidea virens genome.</title>
        <authorList>
            <person name="Zhang K."/>
            <person name="Zhao Z."/>
            <person name="Zhang Z."/>
            <person name="Li Y."/>
            <person name="Hsiang T."/>
            <person name="Sun W."/>
        </authorList>
    </citation>
    <scope>NUCLEOTIDE SEQUENCE</scope>
    <source>
        <strain evidence="3">UV-8b</strain>
    </source>
</reference>
<dbReference type="GO" id="GO:0005199">
    <property type="term" value="F:structural constituent of cell wall"/>
    <property type="evidence" value="ECO:0007669"/>
    <property type="project" value="InterPro"/>
</dbReference>
<reference evidence="2" key="1">
    <citation type="journal article" date="2016" name="Genome Announc.">
        <title>Genome Sequence of Ustilaginoidea virens IPU010, a Rice Pathogenic Fungus Causing False Smut.</title>
        <authorList>
            <person name="Kumagai T."/>
            <person name="Ishii T."/>
            <person name="Terai G."/>
            <person name="Umemura M."/>
            <person name="Machida M."/>
            <person name="Asai K."/>
        </authorList>
    </citation>
    <scope>NUCLEOTIDE SEQUENCE [LARGE SCALE GENOMIC DNA]</scope>
    <source>
        <strain evidence="2">IPU010</strain>
    </source>
</reference>
<dbReference type="GeneID" id="66062522"/>
<evidence type="ECO:0000313" key="5">
    <source>
        <dbReference type="Proteomes" id="UP000054053"/>
    </source>
</evidence>
<dbReference type="GO" id="GO:0009277">
    <property type="term" value="C:fungal-type cell wall"/>
    <property type="evidence" value="ECO:0007669"/>
    <property type="project" value="TreeGrafter"/>
</dbReference>
<sequence>MNSVKAVILGSAVASASAFVGRGMNITTTPTVPGTVWTTEVVTALTTYCPEAGVVTVGNKTYTVTEATTLTITDCPCTVHKPVPTGTPDCPKKCSDEWTACRVKPGANMASCASDYANCVGFVPTNSAGAVTTATTCASGPAPTGPAPTGTTPDQDCPAKCLAAMNDCKSKPGANMSFCTSEYVKCVGFMPTAPNGAVGIATVCSGPAPTGPAPTGASPPAQDCAAKCLSAMNDCKSKPGANMSFCTSEYVKCVGFMPTAPNGAVGIATACATATPTTTGPPVVTAAAGRAVPGVALLALGAVALL</sequence>
<dbReference type="KEGG" id="uvi:66062522"/>
<dbReference type="HOGENOM" id="CLU_868807_0_0_1"/>
<name>A0A063BVI0_USTVR</name>
<dbReference type="OrthoDB" id="3836772at2759"/>
<dbReference type="InterPro" id="IPR038843">
    <property type="entry name" value="Sed1/Spi1"/>
</dbReference>
<gene>
    <name evidence="3" type="ORF">UV8b_01744</name>
    <name evidence="2" type="ORF">UVI_02017450</name>
</gene>
<dbReference type="PANTHER" id="PTHR35523:SF1">
    <property type="entry name" value="CELL WALL PROTEIN SED1"/>
    <property type="match status" value="1"/>
</dbReference>
<dbReference type="EMBL" id="BBTG02000007">
    <property type="protein sequence ID" value="GAO13636.1"/>
    <property type="molecule type" value="Genomic_DNA"/>
</dbReference>
<evidence type="ECO:0000313" key="2">
    <source>
        <dbReference type="EMBL" id="GAO13636.1"/>
    </source>
</evidence>
<dbReference type="RefSeq" id="XP_042995176.1">
    <property type="nucleotide sequence ID" value="XM_043139242.1"/>
</dbReference>
<dbReference type="GO" id="GO:0031505">
    <property type="term" value="P:fungal-type cell wall organization"/>
    <property type="evidence" value="ECO:0007669"/>
    <property type="project" value="InterPro"/>
</dbReference>
<keyword evidence="1" id="KW-0732">Signal</keyword>
<proteinExistence type="predicted"/>
<dbReference type="EMBL" id="CP072753">
    <property type="protein sequence ID" value="QUC17503.1"/>
    <property type="molecule type" value="Genomic_DNA"/>
</dbReference>
<evidence type="ECO:0000256" key="1">
    <source>
        <dbReference type="SAM" id="SignalP"/>
    </source>
</evidence>
<feature type="signal peptide" evidence="1">
    <location>
        <begin position="1"/>
        <end position="18"/>
    </location>
</feature>
<evidence type="ECO:0000313" key="4">
    <source>
        <dbReference type="Proteomes" id="UP000027002"/>
    </source>
</evidence>
<reference evidence="5" key="2">
    <citation type="journal article" date="2016" name="Genome Announc.">
        <title>Genome sequence of Ustilaginoidea virens IPU010, a rice pathogenic fungus causing false smut.</title>
        <authorList>
            <person name="Kumagai T."/>
            <person name="Ishii T."/>
            <person name="Terai G."/>
            <person name="Umemura M."/>
            <person name="Machida M."/>
            <person name="Asai K."/>
        </authorList>
    </citation>
    <scope>NUCLEOTIDE SEQUENCE [LARGE SCALE GENOMIC DNA]</scope>
    <source>
        <strain evidence="5">IPU010</strain>
    </source>
</reference>
<dbReference type="AlphaFoldDB" id="A0A063BVI0"/>
<feature type="chain" id="PRO_5008195962" evidence="1">
    <location>
        <begin position="19"/>
        <end position="306"/>
    </location>
</feature>
<dbReference type="Proteomes" id="UP000054053">
    <property type="component" value="Unassembled WGS sequence"/>
</dbReference>
<dbReference type="Proteomes" id="UP000027002">
    <property type="component" value="Chromosome 1"/>
</dbReference>
<protein>
    <submittedName>
        <fullName evidence="2">Uncharacterized protein</fullName>
    </submittedName>
</protein>
<evidence type="ECO:0000313" key="3">
    <source>
        <dbReference type="EMBL" id="QUC17503.1"/>
    </source>
</evidence>
<accession>A0A063BVI0</accession>